<feature type="binding site" evidence="5">
    <location>
        <position position="171"/>
    </location>
    <ligand>
        <name>Fe cation</name>
        <dbReference type="ChEBI" id="CHEBI:24875"/>
        <note>catalytic</note>
    </ligand>
</feature>
<evidence type="ECO:0000313" key="8">
    <source>
        <dbReference type="Proteomes" id="UP000037460"/>
    </source>
</evidence>
<accession>A0A0M0J7C0</accession>
<evidence type="ECO:0000256" key="5">
    <source>
        <dbReference type="PIRSR" id="PIRSR604294-1"/>
    </source>
</evidence>
<evidence type="ECO:0000256" key="6">
    <source>
        <dbReference type="SAM" id="MobiDB-lite"/>
    </source>
</evidence>
<keyword evidence="4 5" id="KW-0408">Iron</keyword>
<evidence type="ECO:0000256" key="1">
    <source>
        <dbReference type="ARBA" id="ARBA00006787"/>
    </source>
</evidence>
<dbReference type="PANTHER" id="PTHR10543">
    <property type="entry name" value="BETA-CAROTENE DIOXYGENASE"/>
    <property type="match status" value="1"/>
</dbReference>
<dbReference type="EMBL" id="JWZX01003283">
    <property type="protein sequence ID" value="KOO22370.1"/>
    <property type="molecule type" value="Genomic_DNA"/>
</dbReference>
<gene>
    <name evidence="7" type="ORF">Ctob_002275</name>
</gene>
<evidence type="ECO:0000256" key="2">
    <source>
        <dbReference type="ARBA" id="ARBA00022723"/>
    </source>
</evidence>
<dbReference type="GO" id="GO:0046872">
    <property type="term" value="F:metal ion binding"/>
    <property type="evidence" value="ECO:0007669"/>
    <property type="project" value="UniProtKB-KW"/>
</dbReference>
<evidence type="ECO:0000256" key="4">
    <source>
        <dbReference type="ARBA" id="ARBA00023004"/>
    </source>
</evidence>
<dbReference type="OrthoDB" id="407010at2759"/>
<proteinExistence type="inferred from homology"/>
<protein>
    <submittedName>
        <fullName evidence="7">Dioxygenase ramosus1</fullName>
    </submittedName>
</protein>
<dbReference type="AlphaFoldDB" id="A0A0M0J7C0"/>
<keyword evidence="2 5" id="KW-0479">Metal-binding</keyword>
<evidence type="ECO:0000256" key="3">
    <source>
        <dbReference type="ARBA" id="ARBA00023002"/>
    </source>
</evidence>
<keyword evidence="3" id="KW-0560">Oxidoreductase</keyword>
<dbReference type="GO" id="GO:0009507">
    <property type="term" value="C:chloroplast"/>
    <property type="evidence" value="ECO:0007669"/>
    <property type="project" value="TreeGrafter"/>
</dbReference>
<feature type="binding site" evidence="5">
    <location>
        <position position="238"/>
    </location>
    <ligand>
        <name>Fe cation</name>
        <dbReference type="ChEBI" id="CHEBI:24875"/>
        <note>catalytic</note>
    </ligand>
</feature>
<keyword evidence="8" id="KW-1185">Reference proteome</keyword>
<dbReference type="Proteomes" id="UP000037460">
    <property type="component" value="Unassembled WGS sequence"/>
</dbReference>
<evidence type="ECO:0000313" key="7">
    <source>
        <dbReference type="EMBL" id="KOO22370.1"/>
    </source>
</evidence>
<keyword evidence="7" id="KW-0223">Dioxygenase</keyword>
<dbReference type="Pfam" id="PF03055">
    <property type="entry name" value="RPE65"/>
    <property type="match status" value="1"/>
</dbReference>
<organism evidence="7 8">
    <name type="scientific">Chrysochromulina tobinii</name>
    <dbReference type="NCBI Taxonomy" id="1460289"/>
    <lineage>
        <taxon>Eukaryota</taxon>
        <taxon>Haptista</taxon>
        <taxon>Haptophyta</taxon>
        <taxon>Prymnesiophyceae</taxon>
        <taxon>Prymnesiales</taxon>
        <taxon>Chrysochromulinaceae</taxon>
        <taxon>Chrysochromulina</taxon>
    </lineage>
</organism>
<feature type="binding site" evidence="5">
    <location>
        <position position="117"/>
    </location>
    <ligand>
        <name>Fe cation</name>
        <dbReference type="ChEBI" id="CHEBI:24875"/>
        <note>catalytic</note>
    </ligand>
</feature>
<sequence>MMTKINLGGDGVPRFSNRFVRSDAFEGLRIGEQLFAEFGTPRRRPTNPLELVRSLFELIFAAPTDNASVNTVRLADGTRLALTETRRGSFVINGADLSTERRFEWTGAATGQLNTAHPMRTPDGGFVNVGTDVGSALCSYHVYRTRPATPEVREIIASIPCARRAAPCWLHSFGLTATRAVVIEQPTPYDLPSMLGMAKAAYTCLQWRPGDGVRIHLVDLATGAVETRRVADPFFFFHIANTFDAEGGGVSVDLALYDDPSIVEALRLQRLSAPAGAAVEDLPCSRLTRLHIPADASAAITRTSLDDVRATGGFVDFPVTNPRVMADAAYKFVWAIAANRPTRLANKLIKIELRAEPPSSPSRATDGEGGRTGGAKTNCFAEPNCFPSEPVFVPRPGATSEDDGVLLCLLNDEVARTTSLVVLDAATMALQARLRLPRALPYGFHGDWEPEYMPE</sequence>
<feature type="binding site" evidence="5">
    <location>
        <position position="445"/>
    </location>
    <ligand>
        <name>Fe cation</name>
        <dbReference type="ChEBI" id="CHEBI:24875"/>
        <note>catalytic</note>
    </ligand>
</feature>
<dbReference type="InterPro" id="IPR004294">
    <property type="entry name" value="Carotenoid_Oase"/>
</dbReference>
<dbReference type="GO" id="GO:0010436">
    <property type="term" value="F:carotenoid dioxygenase activity"/>
    <property type="evidence" value="ECO:0007669"/>
    <property type="project" value="TreeGrafter"/>
</dbReference>
<dbReference type="GO" id="GO:0016121">
    <property type="term" value="P:carotene catabolic process"/>
    <property type="evidence" value="ECO:0007669"/>
    <property type="project" value="TreeGrafter"/>
</dbReference>
<comment type="similarity">
    <text evidence="1">Belongs to the carotenoid oxygenase family.</text>
</comment>
<dbReference type="PANTHER" id="PTHR10543:SF24">
    <property type="entry name" value="CAROTENOID ISOMEROOXYGENASE"/>
    <property type="match status" value="1"/>
</dbReference>
<feature type="region of interest" description="Disordered" evidence="6">
    <location>
        <begin position="356"/>
        <end position="375"/>
    </location>
</feature>
<name>A0A0M0J7C0_9EUKA</name>
<comment type="caution">
    <text evidence="7">The sequence shown here is derived from an EMBL/GenBank/DDBJ whole genome shotgun (WGS) entry which is preliminary data.</text>
</comment>
<comment type="cofactor">
    <cofactor evidence="5">
        <name>Fe(2+)</name>
        <dbReference type="ChEBI" id="CHEBI:29033"/>
    </cofactor>
    <text evidence="5">Binds 1 Fe(2+) ion per subunit.</text>
</comment>
<reference evidence="8" key="1">
    <citation type="journal article" date="2015" name="PLoS Genet.">
        <title>Genome Sequence and Transcriptome Analyses of Chrysochromulina tobin: Metabolic Tools for Enhanced Algal Fitness in the Prominent Order Prymnesiales (Haptophyceae).</title>
        <authorList>
            <person name="Hovde B.T."/>
            <person name="Deodato C.R."/>
            <person name="Hunsperger H.M."/>
            <person name="Ryken S.A."/>
            <person name="Yost W."/>
            <person name="Jha R.K."/>
            <person name="Patterson J."/>
            <person name="Monnat R.J. Jr."/>
            <person name="Barlow S.B."/>
            <person name="Starkenburg S.R."/>
            <person name="Cattolico R.A."/>
        </authorList>
    </citation>
    <scope>NUCLEOTIDE SEQUENCE</scope>
    <source>
        <strain evidence="8">CCMP291</strain>
    </source>
</reference>